<accession>R0KTW5</accession>
<organism evidence="1 2">
    <name type="scientific">Nosema bombycis (strain CQ1 / CVCC 102059)</name>
    <name type="common">Microsporidian parasite</name>
    <name type="synonym">Pebrine of silkworm</name>
    <dbReference type="NCBI Taxonomy" id="578461"/>
    <lineage>
        <taxon>Eukaryota</taxon>
        <taxon>Fungi</taxon>
        <taxon>Fungi incertae sedis</taxon>
        <taxon>Microsporidia</taxon>
        <taxon>Nosematidae</taxon>
        <taxon>Nosema</taxon>
    </lineage>
</organism>
<protein>
    <submittedName>
        <fullName evidence="1">DNA replication licensing factor of the MCM family MCM7</fullName>
    </submittedName>
</protein>
<evidence type="ECO:0000313" key="2">
    <source>
        <dbReference type="Proteomes" id="UP000016927"/>
    </source>
</evidence>
<dbReference type="VEuPathDB" id="MicrosporidiaDB:NBO_64g0058"/>
<reference evidence="1 2" key="1">
    <citation type="journal article" date="2013" name="BMC Genomics">
        <title>Comparative genomics of parasitic silkworm microsporidia reveal an association between genome expansion and host adaptation.</title>
        <authorList>
            <person name="Pan G."/>
            <person name="Xu J."/>
            <person name="Li T."/>
            <person name="Xia Q."/>
            <person name="Liu S.L."/>
            <person name="Zhang G."/>
            <person name="Li S."/>
            <person name="Li C."/>
            <person name="Liu H."/>
            <person name="Yang L."/>
            <person name="Liu T."/>
            <person name="Zhang X."/>
            <person name="Wu Z."/>
            <person name="Fan W."/>
            <person name="Dang X."/>
            <person name="Xiang H."/>
            <person name="Tao M."/>
            <person name="Li Y."/>
            <person name="Hu J."/>
            <person name="Li Z."/>
            <person name="Lin L."/>
            <person name="Luo J."/>
            <person name="Geng L."/>
            <person name="Wang L."/>
            <person name="Long M."/>
            <person name="Wan Y."/>
            <person name="He N."/>
            <person name="Zhang Z."/>
            <person name="Lu C."/>
            <person name="Keeling P.J."/>
            <person name="Wang J."/>
            <person name="Xiang Z."/>
            <person name="Zhou Z."/>
        </authorList>
    </citation>
    <scope>NUCLEOTIDE SEQUENCE [LARGE SCALE GENOMIC DNA]</scope>
    <source>
        <strain evidence="2">CQ1 / CVCC 102059</strain>
    </source>
</reference>
<proteinExistence type="predicted"/>
<keyword evidence="2" id="KW-1185">Reference proteome</keyword>
<dbReference type="AlphaFoldDB" id="R0KTW5"/>
<dbReference type="Proteomes" id="UP000016927">
    <property type="component" value="Unassembled WGS sequence"/>
</dbReference>
<gene>
    <name evidence="1" type="ORF">NBO_64g0058</name>
</gene>
<dbReference type="HOGENOM" id="CLU_2543151_0_0_1"/>
<name>R0KTW5_NOSB1</name>
<dbReference type="EMBL" id="KB908972">
    <property type="protein sequence ID" value="EOB13677.1"/>
    <property type="molecule type" value="Genomic_DNA"/>
</dbReference>
<evidence type="ECO:0000313" key="1">
    <source>
        <dbReference type="EMBL" id="EOB13677.1"/>
    </source>
</evidence>
<sequence length="83" mass="9964">MEVMKVPSIKKKNDTMFNKRKIYEKIMSLVNKKENNESFVKLEDIWRETQGLYTRHEVEDVISSFCSTGTWVRTENDEIKIFE</sequence>